<dbReference type="PANTHER" id="PTHR47843">
    <property type="entry name" value="BTB DOMAIN-CONTAINING PROTEIN-RELATED"/>
    <property type="match status" value="1"/>
</dbReference>
<organism evidence="1 2">
    <name type="scientific">Fusarium oxysporum</name>
    <name type="common">Fusarium vascular wilt</name>
    <dbReference type="NCBI Taxonomy" id="5507"/>
    <lineage>
        <taxon>Eukaryota</taxon>
        <taxon>Fungi</taxon>
        <taxon>Dikarya</taxon>
        <taxon>Ascomycota</taxon>
        <taxon>Pezizomycotina</taxon>
        <taxon>Sordariomycetes</taxon>
        <taxon>Hypocreomycetidae</taxon>
        <taxon>Hypocreales</taxon>
        <taxon>Nectriaceae</taxon>
        <taxon>Fusarium</taxon>
        <taxon>Fusarium oxysporum species complex</taxon>
    </lineage>
</organism>
<dbReference type="Gene3D" id="3.30.710.10">
    <property type="entry name" value="Potassium Channel Kv1.1, Chain A"/>
    <property type="match status" value="1"/>
</dbReference>
<name>A0A420PF42_FUSOX</name>
<dbReference type="EMBL" id="MRCY01000241">
    <property type="protein sequence ID" value="RKK91131.1"/>
    <property type="molecule type" value="Genomic_DNA"/>
</dbReference>
<comment type="caution">
    <text evidence="1">The sequence shown here is derived from an EMBL/GenBank/DDBJ whole genome shotgun (WGS) entry which is preliminary data.</text>
</comment>
<proteinExistence type="predicted"/>
<sequence length="255" mass="29397">MTDIQAFDWVKYRRWHSELLDTGIYSDLQLFSNGKAYNAHRSVVCFHSPVIKDKIVPIPIPTANGYHHQQSFAFVYKYTFEDGEDTQCVDCIIQYFYRWDYKILGSDHGERPGQGLMYKEDADSSPENIDIDLGSDLIIHVKVFALACKYEIDLLKSLSVAKFESAAQHYGKTHYFTDAAREAYNSDTLDCAREMRDSVVEFLHKRRHLLHEEHVKKLMLDKPQLSLDLHLRSPVGPANPSSYAGFGRGFHQTKK</sequence>
<dbReference type="PANTHER" id="PTHR47843:SF5">
    <property type="entry name" value="BTB_POZ DOMAIN PROTEIN"/>
    <property type="match status" value="1"/>
</dbReference>
<evidence type="ECO:0000313" key="2">
    <source>
        <dbReference type="Proteomes" id="UP000285860"/>
    </source>
</evidence>
<protein>
    <recommendedName>
        <fullName evidence="3">BTB domain-containing protein</fullName>
    </recommendedName>
</protein>
<accession>A0A420PF42</accession>
<dbReference type="Proteomes" id="UP000285860">
    <property type="component" value="Unassembled WGS sequence"/>
</dbReference>
<dbReference type="InterPro" id="IPR011333">
    <property type="entry name" value="SKP1/BTB/POZ_sf"/>
</dbReference>
<evidence type="ECO:0008006" key="3">
    <source>
        <dbReference type="Google" id="ProtNLM"/>
    </source>
</evidence>
<dbReference type="VEuPathDB" id="FungiDB:HZS61_006270"/>
<dbReference type="VEuPathDB" id="FungiDB:FOMG_19064"/>
<evidence type="ECO:0000313" key="1">
    <source>
        <dbReference type="EMBL" id="RKK91131.1"/>
    </source>
</evidence>
<dbReference type="VEuPathDB" id="FungiDB:FOIG_16678"/>
<reference evidence="1 2" key="1">
    <citation type="journal article" date="2018" name="Sci. Rep.">
        <title>Characterisation of pathogen-specific regions and novel effector candidates in Fusarium oxysporum f. sp. cepae.</title>
        <authorList>
            <person name="Armitage A.D."/>
            <person name="Taylor A."/>
            <person name="Sobczyk M.K."/>
            <person name="Baxter L."/>
            <person name="Greenfield B.P."/>
            <person name="Bates H.J."/>
            <person name="Wilson F."/>
            <person name="Jackson A.C."/>
            <person name="Ott S."/>
            <person name="Harrison R.J."/>
            <person name="Clarkson J.P."/>
        </authorList>
    </citation>
    <scope>NUCLEOTIDE SEQUENCE [LARGE SCALE GENOMIC DNA]</scope>
    <source>
        <strain evidence="1 2">Fo_A28</strain>
    </source>
</reference>
<gene>
    <name evidence="1" type="ORF">BFJ68_g16272</name>
</gene>
<dbReference type="AlphaFoldDB" id="A0A420PF42"/>
<dbReference type="VEuPathDB" id="FungiDB:FOC4_g10000799"/>
<dbReference type="SUPFAM" id="SSF54695">
    <property type="entry name" value="POZ domain"/>
    <property type="match status" value="1"/>
</dbReference>